<dbReference type="Proteomes" id="UP000765509">
    <property type="component" value="Unassembled WGS sequence"/>
</dbReference>
<dbReference type="Gene3D" id="3.30.420.10">
    <property type="entry name" value="Ribonuclease H-like superfamily/Ribonuclease H"/>
    <property type="match status" value="1"/>
</dbReference>
<sequence>MWVPKFIISARDPKFTSKIWTNLYVMLGTKIAFSEAYHPQTDGSVERMIQTIGNIIRRFCAYDMEYKDHEGYTHDFFTLLPGVQLAYSTIQHSTTGKSPSLVVSG</sequence>
<protein>
    <recommendedName>
        <fullName evidence="2">Integrase catalytic domain-containing protein</fullName>
    </recommendedName>
</protein>
<evidence type="ECO:0000256" key="1">
    <source>
        <dbReference type="ARBA" id="ARBA00022884"/>
    </source>
</evidence>
<dbReference type="SUPFAM" id="SSF53098">
    <property type="entry name" value="Ribonuclease H-like"/>
    <property type="match status" value="1"/>
</dbReference>
<dbReference type="AlphaFoldDB" id="A0A9Q3DQD1"/>
<dbReference type="EMBL" id="AVOT02019925">
    <property type="protein sequence ID" value="MBW0507810.1"/>
    <property type="molecule type" value="Genomic_DNA"/>
</dbReference>
<reference evidence="3" key="1">
    <citation type="submission" date="2021-03" db="EMBL/GenBank/DDBJ databases">
        <title>Draft genome sequence of rust myrtle Austropuccinia psidii MF-1, a brazilian biotype.</title>
        <authorList>
            <person name="Quecine M.C."/>
            <person name="Pachon D.M.R."/>
            <person name="Bonatelli M.L."/>
            <person name="Correr F.H."/>
            <person name="Franceschini L.M."/>
            <person name="Leite T.F."/>
            <person name="Margarido G.R.A."/>
            <person name="Almeida C.A."/>
            <person name="Ferrarezi J.A."/>
            <person name="Labate C.A."/>
        </authorList>
    </citation>
    <scope>NUCLEOTIDE SEQUENCE</scope>
    <source>
        <strain evidence="3">MF-1</strain>
    </source>
</reference>
<evidence type="ECO:0000313" key="4">
    <source>
        <dbReference type="Proteomes" id="UP000765509"/>
    </source>
</evidence>
<name>A0A9Q3DQD1_9BASI</name>
<organism evidence="3 4">
    <name type="scientific">Austropuccinia psidii MF-1</name>
    <dbReference type="NCBI Taxonomy" id="1389203"/>
    <lineage>
        <taxon>Eukaryota</taxon>
        <taxon>Fungi</taxon>
        <taxon>Dikarya</taxon>
        <taxon>Basidiomycota</taxon>
        <taxon>Pucciniomycotina</taxon>
        <taxon>Pucciniomycetes</taxon>
        <taxon>Pucciniales</taxon>
        <taxon>Sphaerophragmiaceae</taxon>
        <taxon>Austropuccinia</taxon>
    </lineage>
</organism>
<accession>A0A9Q3DQD1</accession>
<keyword evidence="1" id="KW-0694">RNA-binding</keyword>
<dbReference type="GO" id="GO:0005634">
    <property type="term" value="C:nucleus"/>
    <property type="evidence" value="ECO:0007669"/>
    <property type="project" value="UniProtKB-ARBA"/>
</dbReference>
<dbReference type="InterPro" id="IPR036397">
    <property type="entry name" value="RNaseH_sf"/>
</dbReference>
<dbReference type="GO" id="GO:0015074">
    <property type="term" value="P:DNA integration"/>
    <property type="evidence" value="ECO:0007669"/>
    <property type="project" value="InterPro"/>
</dbReference>
<gene>
    <name evidence="3" type="ORF">O181_047525</name>
</gene>
<dbReference type="InterPro" id="IPR001584">
    <property type="entry name" value="Integrase_cat-core"/>
</dbReference>
<dbReference type="PANTHER" id="PTHR37984:SF15">
    <property type="entry name" value="INTEGRASE CATALYTIC DOMAIN-CONTAINING PROTEIN"/>
    <property type="match status" value="1"/>
</dbReference>
<dbReference type="InterPro" id="IPR050951">
    <property type="entry name" value="Retrovirus_Pol_polyprotein"/>
</dbReference>
<proteinExistence type="predicted"/>
<dbReference type="PANTHER" id="PTHR37984">
    <property type="entry name" value="PROTEIN CBG26694"/>
    <property type="match status" value="1"/>
</dbReference>
<dbReference type="InterPro" id="IPR012337">
    <property type="entry name" value="RNaseH-like_sf"/>
</dbReference>
<evidence type="ECO:0000313" key="3">
    <source>
        <dbReference type="EMBL" id="MBW0507810.1"/>
    </source>
</evidence>
<feature type="domain" description="Integrase catalytic" evidence="2">
    <location>
        <begin position="1"/>
        <end position="105"/>
    </location>
</feature>
<evidence type="ECO:0000259" key="2">
    <source>
        <dbReference type="PROSITE" id="PS50994"/>
    </source>
</evidence>
<comment type="caution">
    <text evidence="3">The sequence shown here is derived from an EMBL/GenBank/DDBJ whole genome shotgun (WGS) entry which is preliminary data.</text>
</comment>
<dbReference type="OrthoDB" id="10056584at2759"/>
<dbReference type="PROSITE" id="PS50994">
    <property type="entry name" value="INTEGRASE"/>
    <property type="match status" value="1"/>
</dbReference>
<dbReference type="GO" id="GO:0003723">
    <property type="term" value="F:RNA binding"/>
    <property type="evidence" value="ECO:0007669"/>
    <property type="project" value="UniProtKB-KW"/>
</dbReference>
<keyword evidence="4" id="KW-1185">Reference proteome</keyword>